<name>A0A9D7SK43_9BACT</name>
<dbReference type="PROSITE" id="PS51007">
    <property type="entry name" value="CYTC"/>
    <property type="match status" value="1"/>
</dbReference>
<comment type="caution">
    <text evidence="11">The sequence shown here is derived from an EMBL/GenBank/DDBJ whole genome shotgun (WGS) entry which is preliminary data.</text>
</comment>
<keyword evidence="6 7" id="KW-0408">Iron</keyword>
<evidence type="ECO:0000256" key="8">
    <source>
        <dbReference type="SAM" id="MobiDB-lite"/>
    </source>
</evidence>
<dbReference type="InterPro" id="IPR036909">
    <property type="entry name" value="Cyt_c-like_dom_sf"/>
</dbReference>
<dbReference type="Proteomes" id="UP000886657">
    <property type="component" value="Unassembled WGS sequence"/>
</dbReference>
<organism evidence="11 12">
    <name type="scientific">Candidatus Geothrix skivensis</name>
    <dbReference type="NCBI Taxonomy" id="2954439"/>
    <lineage>
        <taxon>Bacteria</taxon>
        <taxon>Pseudomonadati</taxon>
        <taxon>Acidobacteriota</taxon>
        <taxon>Holophagae</taxon>
        <taxon>Holophagales</taxon>
        <taxon>Holophagaceae</taxon>
        <taxon>Geothrix</taxon>
    </lineage>
</organism>
<evidence type="ECO:0000256" key="5">
    <source>
        <dbReference type="ARBA" id="ARBA00023002"/>
    </source>
</evidence>
<dbReference type="AlphaFoldDB" id="A0A9D7SK43"/>
<sequence length="451" mass="48944">MRAEVLILPLLLSLAAGLGAADKPRPGGDVVTVLLLEDPALQRLGERLFMDARLSRPEGQSCAACHDSASGWSGADHEKNLASGIYPGAVPERFGNRRPTTAAYSTYSPLLHAKREDGELLFVGGVFWDGRATGHLLGNPAADQAQGPFLNPVEHNLPEAGTVVNSVESGPYAELFRQAWKTHGVEAPPGEVTRRKFGLIALALAAFQHSPAVSPFTSKYDAYLRGQVRLSPVERRGLALFEGKGKCADCHPNRKGPGGTLPLFTDFTYDNLGFPANPENPWYRMGPGLNPAGVAWVDPGLAATLESLPQYARMAPANLGKHRVPTLRNVDKRPHPGFVKAYGHNGYFKSLEAVIHFYNTRDVLPRPEAVARPIPGVNCWPRPEVEVNLNREEMGDLRLSPRDEADLTAFLRTLSDGYQPPRSRPVPRAPGVADRSARPQVSSRMGSGFNP</sequence>
<dbReference type="Gene3D" id="1.10.760.10">
    <property type="entry name" value="Cytochrome c-like domain"/>
    <property type="match status" value="2"/>
</dbReference>
<keyword evidence="2 7" id="KW-0349">Heme</keyword>
<proteinExistence type="predicted"/>
<feature type="domain" description="Cytochrome c" evidence="10">
    <location>
        <begin position="232"/>
        <end position="415"/>
    </location>
</feature>
<keyword evidence="5" id="KW-0560">Oxidoreductase</keyword>
<keyword evidence="3 7" id="KW-0479">Metal-binding</keyword>
<dbReference type="InterPro" id="IPR004852">
    <property type="entry name" value="Di-haem_cyt_c_peroxidsae"/>
</dbReference>
<dbReference type="PANTHER" id="PTHR30600:SF10">
    <property type="entry name" value="BLL6722 PROTEIN"/>
    <property type="match status" value="1"/>
</dbReference>
<dbReference type="GO" id="GO:0004130">
    <property type="term" value="F:cytochrome-c peroxidase activity"/>
    <property type="evidence" value="ECO:0007669"/>
    <property type="project" value="TreeGrafter"/>
</dbReference>
<evidence type="ECO:0000259" key="10">
    <source>
        <dbReference type="PROSITE" id="PS51007"/>
    </source>
</evidence>
<dbReference type="InterPro" id="IPR051395">
    <property type="entry name" value="Cytochrome_c_Peroxidase/MauG"/>
</dbReference>
<dbReference type="InterPro" id="IPR009056">
    <property type="entry name" value="Cyt_c-like_dom"/>
</dbReference>
<dbReference type="Pfam" id="PF03150">
    <property type="entry name" value="CCP_MauG"/>
    <property type="match status" value="1"/>
</dbReference>
<evidence type="ECO:0000256" key="6">
    <source>
        <dbReference type="ARBA" id="ARBA00023004"/>
    </source>
</evidence>
<dbReference type="SUPFAM" id="SSF46626">
    <property type="entry name" value="Cytochrome c"/>
    <property type="match status" value="2"/>
</dbReference>
<evidence type="ECO:0000256" key="2">
    <source>
        <dbReference type="ARBA" id="ARBA00022617"/>
    </source>
</evidence>
<comment type="subcellular location">
    <subcellularLocation>
        <location evidence="1">Cell envelope</location>
    </subcellularLocation>
</comment>
<dbReference type="GO" id="GO:0030313">
    <property type="term" value="C:cell envelope"/>
    <property type="evidence" value="ECO:0007669"/>
    <property type="project" value="UniProtKB-SubCell"/>
</dbReference>
<evidence type="ECO:0000256" key="7">
    <source>
        <dbReference type="PROSITE-ProRule" id="PRU00433"/>
    </source>
</evidence>
<keyword evidence="4 9" id="KW-0732">Signal</keyword>
<protein>
    <submittedName>
        <fullName evidence="11">Cytochrome C</fullName>
    </submittedName>
</protein>
<accession>A0A9D7SK43</accession>
<evidence type="ECO:0000313" key="11">
    <source>
        <dbReference type="EMBL" id="MBK9797999.1"/>
    </source>
</evidence>
<feature type="compositionally biased region" description="Polar residues" evidence="8">
    <location>
        <begin position="439"/>
        <end position="451"/>
    </location>
</feature>
<feature type="region of interest" description="Disordered" evidence="8">
    <location>
        <begin position="413"/>
        <end position="451"/>
    </location>
</feature>
<evidence type="ECO:0000256" key="3">
    <source>
        <dbReference type="ARBA" id="ARBA00022723"/>
    </source>
</evidence>
<evidence type="ECO:0000256" key="4">
    <source>
        <dbReference type="ARBA" id="ARBA00022729"/>
    </source>
</evidence>
<dbReference type="GO" id="GO:0009055">
    <property type="term" value="F:electron transfer activity"/>
    <property type="evidence" value="ECO:0007669"/>
    <property type="project" value="InterPro"/>
</dbReference>
<evidence type="ECO:0000313" key="12">
    <source>
        <dbReference type="Proteomes" id="UP000886657"/>
    </source>
</evidence>
<evidence type="ECO:0000256" key="1">
    <source>
        <dbReference type="ARBA" id="ARBA00004196"/>
    </source>
</evidence>
<feature type="signal peptide" evidence="9">
    <location>
        <begin position="1"/>
        <end position="20"/>
    </location>
</feature>
<dbReference type="GO" id="GO:0046872">
    <property type="term" value="F:metal ion binding"/>
    <property type="evidence" value="ECO:0007669"/>
    <property type="project" value="UniProtKB-KW"/>
</dbReference>
<dbReference type="EMBL" id="JADKIO010000013">
    <property type="protein sequence ID" value="MBK9797999.1"/>
    <property type="molecule type" value="Genomic_DNA"/>
</dbReference>
<dbReference type="GO" id="GO:0020037">
    <property type="term" value="F:heme binding"/>
    <property type="evidence" value="ECO:0007669"/>
    <property type="project" value="InterPro"/>
</dbReference>
<gene>
    <name evidence="11" type="ORF">IPP58_16265</name>
</gene>
<feature type="chain" id="PRO_5038582406" evidence="9">
    <location>
        <begin position="21"/>
        <end position="451"/>
    </location>
</feature>
<reference evidence="11" key="1">
    <citation type="submission" date="2020-10" db="EMBL/GenBank/DDBJ databases">
        <title>Connecting structure to function with the recovery of over 1000 high-quality activated sludge metagenome-assembled genomes encoding full-length rRNA genes using long-read sequencing.</title>
        <authorList>
            <person name="Singleton C.M."/>
            <person name="Petriglieri F."/>
            <person name="Kristensen J.M."/>
            <person name="Kirkegaard R.H."/>
            <person name="Michaelsen T.Y."/>
            <person name="Andersen M.H."/>
            <person name="Karst S.M."/>
            <person name="Dueholm M.S."/>
            <person name="Nielsen P.H."/>
            <person name="Albertsen M."/>
        </authorList>
    </citation>
    <scope>NUCLEOTIDE SEQUENCE</scope>
    <source>
        <strain evidence="11">Skiv_18-Q3-R9-52_MAXAC.067</strain>
    </source>
</reference>
<dbReference type="PANTHER" id="PTHR30600">
    <property type="entry name" value="CYTOCHROME C PEROXIDASE-RELATED"/>
    <property type="match status" value="1"/>
</dbReference>
<evidence type="ECO:0000256" key="9">
    <source>
        <dbReference type="SAM" id="SignalP"/>
    </source>
</evidence>